<feature type="compositionally biased region" description="Polar residues" evidence="1">
    <location>
        <begin position="85"/>
        <end position="96"/>
    </location>
</feature>
<evidence type="ECO:0000313" key="3">
    <source>
        <dbReference type="Proteomes" id="UP000007754"/>
    </source>
</evidence>
<reference evidence="2" key="2">
    <citation type="submission" date="2025-08" db="UniProtKB">
        <authorList>
            <consortium name="Ensembl"/>
        </authorList>
    </citation>
    <scope>IDENTIFICATION</scope>
</reference>
<reference evidence="2" key="3">
    <citation type="submission" date="2025-09" db="UniProtKB">
        <authorList>
            <consortium name="Ensembl"/>
        </authorList>
    </citation>
    <scope>IDENTIFICATION</scope>
</reference>
<sequence length="104" mass="11404">MFTKAEPLLVGVLQGEAAAQHLQEHAAELPGRDVVQQRVHHRAEVEEDVGDGKEGDVGFEVGDGPVLLWFSSSHDPSDLVWHPANRQSGNDQSCGQREQERGLK</sequence>
<dbReference type="Ensembl" id="ENSTGUT00000043698.1">
    <property type="protein sequence ID" value="ENSTGUP00000025012.1"/>
    <property type="gene ID" value="ENSTGUG00000026176.1"/>
</dbReference>
<dbReference type="GeneTree" id="ENSGT01030000235139"/>
<feature type="region of interest" description="Disordered" evidence="1">
    <location>
        <begin position="78"/>
        <end position="104"/>
    </location>
</feature>
<dbReference type="InParanoid" id="A0A674GRF0"/>
<dbReference type="OMA" id="KPAYHQG"/>
<keyword evidence="3" id="KW-1185">Reference proteome</keyword>
<evidence type="ECO:0000256" key="1">
    <source>
        <dbReference type="SAM" id="MobiDB-lite"/>
    </source>
</evidence>
<dbReference type="Proteomes" id="UP000007754">
    <property type="component" value="Chromosome 7"/>
</dbReference>
<protein>
    <submittedName>
        <fullName evidence="2">Uncharacterized protein</fullName>
    </submittedName>
</protein>
<accession>A0A674GRF0</accession>
<dbReference type="AlphaFoldDB" id="A0A674GRF0"/>
<reference evidence="2 3" key="1">
    <citation type="journal article" date="2010" name="Nature">
        <title>The genome of a songbird.</title>
        <authorList>
            <person name="Warren W.C."/>
            <person name="Clayton D.F."/>
            <person name="Ellegren H."/>
            <person name="Arnold A.P."/>
            <person name="Hillier L.W."/>
            <person name="Kunstner A."/>
            <person name="Searle S."/>
            <person name="White S."/>
            <person name="Vilella A.J."/>
            <person name="Fairley S."/>
            <person name="Heger A."/>
            <person name="Kong L."/>
            <person name="Ponting C.P."/>
            <person name="Jarvis E.D."/>
            <person name="Mello C.V."/>
            <person name="Minx P."/>
            <person name="Lovell P."/>
            <person name="Velho T.A."/>
            <person name="Ferris M."/>
            <person name="Balakrishnan C.N."/>
            <person name="Sinha S."/>
            <person name="Blatti C."/>
            <person name="London S.E."/>
            <person name="Li Y."/>
            <person name="Lin Y.C."/>
            <person name="George J."/>
            <person name="Sweedler J."/>
            <person name="Southey B."/>
            <person name="Gunaratne P."/>
            <person name="Watson M."/>
            <person name="Nam K."/>
            <person name="Backstrom N."/>
            <person name="Smeds L."/>
            <person name="Nabholz B."/>
            <person name="Itoh Y."/>
            <person name="Whitney O."/>
            <person name="Pfenning A.R."/>
            <person name="Howard J."/>
            <person name="Volker M."/>
            <person name="Skinner B.M."/>
            <person name="Griffin D.K."/>
            <person name="Ye L."/>
            <person name="McLaren W.M."/>
            <person name="Flicek P."/>
            <person name="Quesada V."/>
            <person name="Velasco G."/>
            <person name="Lopez-Otin C."/>
            <person name="Puente X.S."/>
            <person name="Olender T."/>
            <person name="Lancet D."/>
            <person name="Smit A.F."/>
            <person name="Hubley R."/>
            <person name="Konkel M.K."/>
            <person name="Walker J.A."/>
            <person name="Batzer M.A."/>
            <person name="Gu W."/>
            <person name="Pollock D.D."/>
            <person name="Chen L."/>
            <person name="Cheng Z."/>
            <person name="Eichler E.E."/>
            <person name="Stapley J."/>
            <person name="Slate J."/>
            <person name="Ekblom R."/>
            <person name="Birkhead T."/>
            <person name="Burke T."/>
            <person name="Burt D."/>
            <person name="Scharff C."/>
            <person name="Adam I."/>
            <person name="Richard H."/>
            <person name="Sultan M."/>
            <person name="Soldatov A."/>
            <person name="Lehrach H."/>
            <person name="Edwards S.V."/>
            <person name="Yang S.P."/>
            <person name="Li X."/>
            <person name="Graves T."/>
            <person name="Fulton L."/>
            <person name="Nelson J."/>
            <person name="Chinwalla A."/>
            <person name="Hou S."/>
            <person name="Mardis E.R."/>
            <person name="Wilson R.K."/>
        </authorList>
    </citation>
    <scope>NUCLEOTIDE SEQUENCE [LARGE SCALE GENOMIC DNA]</scope>
</reference>
<evidence type="ECO:0000313" key="2">
    <source>
        <dbReference type="Ensembl" id="ENSTGUP00000025012.1"/>
    </source>
</evidence>
<organism evidence="2 3">
    <name type="scientific">Taeniopygia guttata</name>
    <name type="common">Zebra finch</name>
    <name type="synonym">Poephila guttata</name>
    <dbReference type="NCBI Taxonomy" id="59729"/>
    <lineage>
        <taxon>Eukaryota</taxon>
        <taxon>Metazoa</taxon>
        <taxon>Chordata</taxon>
        <taxon>Craniata</taxon>
        <taxon>Vertebrata</taxon>
        <taxon>Euteleostomi</taxon>
        <taxon>Archelosauria</taxon>
        <taxon>Archosauria</taxon>
        <taxon>Dinosauria</taxon>
        <taxon>Saurischia</taxon>
        <taxon>Theropoda</taxon>
        <taxon>Coelurosauria</taxon>
        <taxon>Aves</taxon>
        <taxon>Neognathae</taxon>
        <taxon>Neoaves</taxon>
        <taxon>Telluraves</taxon>
        <taxon>Australaves</taxon>
        <taxon>Passeriformes</taxon>
        <taxon>Passeroidea</taxon>
        <taxon>Estrildidae</taxon>
        <taxon>Estrildinae</taxon>
        <taxon>Taeniopygia</taxon>
    </lineage>
</organism>
<name>A0A674GRF0_TAEGU</name>
<proteinExistence type="predicted"/>